<dbReference type="PANTHER" id="PTHR20854:SF4">
    <property type="entry name" value="INOSITOL-1-MONOPHOSPHATASE-RELATED"/>
    <property type="match status" value="1"/>
</dbReference>
<dbReference type="KEGG" id="hsu:HLASF_1386"/>
<feature type="binding site" evidence="8">
    <location>
        <position position="71"/>
    </location>
    <ligand>
        <name>Mg(2+)</name>
        <dbReference type="ChEBI" id="CHEBI:18420"/>
        <label>1</label>
        <note>catalytic</note>
    </ligand>
</feature>
<keyword evidence="3 8" id="KW-0479">Metal-binding</keyword>
<comment type="catalytic activity">
    <reaction evidence="1">
        <text>beta-D-fructose 1,6-bisphosphate + H2O = beta-D-fructose 6-phosphate + phosphate</text>
        <dbReference type="Rhea" id="RHEA:11064"/>
        <dbReference type="ChEBI" id="CHEBI:15377"/>
        <dbReference type="ChEBI" id="CHEBI:32966"/>
        <dbReference type="ChEBI" id="CHEBI:43474"/>
        <dbReference type="ChEBI" id="CHEBI:57634"/>
        <dbReference type="EC" id="3.1.3.11"/>
    </reaction>
</comment>
<dbReference type="PATRIC" id="fig|1604004.4.peg.1452"/>
<accession>A0A0F7PCG6</accession>
<reference evidence="10 11" key="3">
    <citation type="journal article" date="2016" name="Stand. Genomic Sci.">
        <title>Complete genome sequence of 'Halanaeroarchaeum sulfurireducens' M27-SA2, a sulfur-reducing and acetate-oxidizing haloarchaeon from the deep-sea hypersaline anoxic lake Medee.</title>
        <authorList>
            <person name="Messina E."/>
            <person name="Sorokin D.Y."/>
            <person name="Kublanov I.V."/>
            <person name="Toshchakov S."/>
            <person name="Lopatina A."/>
            <person name="Arcadi E."/>
            <person name="Smedile F."/>
            <person name="La Spada G."/>
            <person name="La Cono V."/>
            <person name="Yakimov M.M."/>
        </authorList>
    </citation>
    <scope>NUCLEOTIDE SEQUENCE [LARGE SCALE GENOMIC DNA]</scope>
    <source>
        <strain evidence="10 11">M27-SA2</strain>
    </source>
</reference>
<reference evidence="9 12" key="1">
    <citation type="journal article" date="2015" name="ISME J.">
        <title>Elemental sulfur and acetate can support life of a novel strictly anaerobic haloarchaeon.</title>
        <authorList>
            <person name="Sorokin D.Y."/>
            <person name="Kublanov I.V."/>
            <person name="Gavrilov S.N."/>
            <person name="Rojo D."/>
            <person name="Roman P."/>
            <person name="Golyshin P.N."/>
            <person name="Slepak V.Z."/>
            <person name="Smedile F."/>
            <person name="Ferrer M."/>
            <person name="Messina E."/>
            <person name="La Cono V."/>
            <person name="Yakimov M.M."/>
        </authorList>
    </citation>
    <scope>NUCLEOTIDE SEQUENCE [LARGE SCALE GENOMIC DNA]</scope>
    <source>
        <strain evidence="9 12">HSR2</strain>
    </source>
</reference>
<evidence type="ECO:0000256" key="6">
    <source>
        <dbReference type="ARBA" id="ARBA00023277"/>
    </source>
</evidence>
<evidence type="ECO:0000256" key="2">
    <source>
        <dbReference type="ARBA" id="ARBA00013093"/>
    </source>
</evidence>
<dbReference type="CDD" id="cd01637">
    <property type="entry name" value="IMPase_like"/>
    <property type="match status" value="1"/>
</dbReference>
<evidence type="ECO:0000313" key="11">
    <source>
        <dbReference type="Proteomes" id="UP000060390"/>
    </source>
</evidence>
<dbReference type="GO" id="GO:0046872">
    <property type="term" value="F:metal ion binding"/>
    <property type="evidence" value="ECO:0007669"/>
    <property type="project" value="UniProtKB-KW"/>
</dbReference>
<organism evidence="9 12">
    <name type="scientific">Halanaeroarchaeum sulfurireducens</name>
    <dbReference type="NCBI Taxonomy" id="1604004"/>
    <lineage>
        <taxon>Archaea</taxon>
        <taxon>Methanobacteriati</taxon>
        <taxon>Methanobacteriota</taxon>
        <taxon>Stenosarchaea group</taxon>
        <taxon>Halobacteria</taxon>
        <taxon>Halobacteriales</taxon>
        <taxon>Halobacteriaceae</taxon>
        <taxon>Halanaeroarchaeum</taxon>
    </lineage>
</organism>
<dbReference type="KEGG" id="hsf:HLASA_1373"/>
<dbReference type="Proteomes" id="UP000060390">
    <property type="component" value="Chromosome"/>
</dbReference>
<evidence type="ECO:0000313" key="9">
    <source>
        <dbReference type="EMBL" id="AKH97870.1"/>
    </source>
</evidence>
<dbReference type="HOGENOM" id="CLU_044118_0_2_2"/>
<dbReference type="GO" id="GO:0008934">
    <property type="term" value="F:inositol monophosphate 1-phosphatase activity"/>
    <property type="evidence" value="ECO:0007669"/>
    <property type="project" value="TreeGrafter"/>
</dbReference>
<keyword evidence="4 9" id="KW-0378">Hydrolase</keyword>
<feature type="binding site" evidence="8">
    <location>
        <position position="91"/>
    </location>
    <ligand>
        <name>Mg(2+)</name>
        <dbReference type="ChEBI" id="CHEBI:18420"/>
        <label>1</label>
        <note>catalytic</note>
    </ligand>
</feature>
<evidence type="ECO:0000256" key="5">
    <source>
        <dbReference type="ARBA" id="ARBA00022842"/>
    </source>
</evidence>
<dbReference type="PROSITE" id="PS00629">
    <property type="entry name" value="IMP_1"/>
    <property type="match status" value="1"/>
</dbReference>
<dbReference type="Pfam" id="PF00459">
    <property type="entry name" value="Inositol_P"/>
    <property type="match status" value="1"/>
</dbReference>
<keyword evidence="12" id="KW-1185">Reference proteome</keyword>
<protein>
    <recommendedName>
        <fullName evidence="2">fructose-bisphosphatase</fullName>
        <ecNumber evidence="2">3.1.3.11</ecNumber>
    </recommendedName>
</protein>
<evidence type="ECO:0000256" key="7">
    <source>
        <dbReference type="ARBA" id="ARBA00038103"/>
    </source>
</evidence>
<dbReference type="EMBL" id="CP008874">
    <property type="protein sequence ID" value="AKH97870.1"/>
    <property type="molecule type" value="Genomic_DNA"/>
</dbReference>
<evidence type="ECO:0000256" key="8">
    <source>
        <dbReference type="PIRSR" id="PIRSR600760-2"/>
    </source>
</evidence>
<feature type="binding site" evidence="8">
    <location>
        <position position="92"/>
    </location>
    <ligand>
        <name>Mg(2+)</name>
        <dbReference type="ChEBI" id="CHEBI:18420"/>
        <label>1</label>
        <note>catalytic</note>
    </ligand>
</feature>
<dbReference type="EC" id="3.1.3.11" evidence="2"/>
<feature type="binding site" evidence="8">
    <location>
        <position position="89"/>
    </location>
    <ligand>
        <name>Mg(2+)</name>
        <dbReference type="ChEBI" id="CHEBI:18420"/>
        <label>1</label>
        <note>catalytic</note>
    </ligand>
</feature>
<dbReference type="GO" id="GO:0007165">
    <property type="term" value="P:signal transduction"/>
    <property type="evidence" value="ECO:0007669"/>
    <property type="project" value="TreeGrafter"/>
</dbReference>
<dbReference type="GO" id="GO:0042132">
    <property type="term" value="F:fructose 1,6-bisphosphate 1-phosphatase activity"/>
    <property type="evidence" value="ECO:0007669"/>
    <property type="project" value="UniProtKB-EC"/>
</dbReference>
<dbReference type="PANTHER" id="PTHR20854">
    <property type="entry name" value="INOSITOL MONOPHOSPHATASE"/>
    <property type="match status" value="1"/>
</dbReference>
<dbReference type="InterPro" id="IPR020583">
    <property type="entry name" value="Inositol_monoP_metal-BS"/>
</dbReference>
<name>A0A0F7PCG6_9EURY</name>
<dbReference type="EMBL" id="CP011564">
    <property type="protein sequence ID" value="ALG82264.1"/>
    <property type="molecule type" value="Genomic_DNA"/>
</dbReference>
<proteinExistence type="inferred from homology"/>
<comment type="similarity">
    <text evidence="7">Belongs to the inositol monophosphatase superfamily. FBPase class 4 family.</text>
</comment>
<keyword evidence="6" id="KW-0119">Carbohydrate metabolism</keyword>
<dbReference type="Gene3D" id="3.30.540.10">
    <property type="entry name" value="Fructose-1,6-Bisphosphatase, subunit A, domain 1"/>
    <property type="match status" value="1"/>
</dbReference>
<comment type="cofactor">
    <cofactor evidence="8">
        <name>Mg(2+)</name>
        <dbReference type="ChEBI" id="CHEBI:18420"/>
    </cofactor>
</comment>
<sequence length="271" mass="28935">MAMSRSADRVETAERAARAGAAVACESFRSDIEVETKTGKTDVVTQADRDAQSRVVDVIEETFPGEPIVGEEGDELKSVPDEGPAWIVDPIDGTANFVRGLRTWGTSVAAVVDGESVAAANVFPALEDAYVAGTDETRLNGTPVRVSDRRDPETFTVVPTTWWPRDRRSEYAAAFRGIVETFGDARRFGCSQASLSMVASGQVEGVVSNRRAHPWDTVAGVHMIRRAGGTVTDLDGEPWTPTDGGLVASNDTAHETVLTAARAIGRARSAE</sequence>
<dbReference type="SUPFAM" id="SSF56655">
    <property type="entry name" value="Carbohydrate phosphatase"/>
    <property type="match status" value="1"/>
</dbReference>
<dbReference type="STRING" id="1604004.HLASA_1373"/>
<dbReference type="GO" id="GO:0006020">
    <property type="term" value="P:inositol metabolic process"/>
    <property type="evidence" value="ECO:0007669"/>
    <property type="project" value="TreeGrafter"/>
</dbReference>
<dbReference type="Gene3D" id="3.40.190.80">
    <property type="match status" value="1"/>
</dbReference>
<reference evidence="11" key="2">
    <citation type="submission" date="2015-05" db="EMBL/GenBank/DDBJ databases">
        <title>Complete genome sequence of Halanaeroarchaeum sulfurireducens type strain M27-SA2, a sulfate-reducer haloarchaeon from marine anoxic lake Medee.</title>
        <authorList>
            <person name="Messina E."/>
            <person name="Kublanov I.V."/>
            <person name="Toshchakov S."/>
            <person name="Arcadi E."/>
            <person name="La Spada G."/>
            <person name="La Cono V."/>
            <person name="Yakimov M.M."/>
        </authorList>
    </citation>
    <scope>NUCLEOTIDE SEQUENCE [LARGE SCALE GENOMIC DNA]</scope>
    <source>
        <strain evidence="11">M27-SA2</strain>
    </source>
</reference>
<dbReference type="AlphaFoldDB" id="A0A0F7PCG6"/>
<evidence type="ECO:0000256" key="1">
    <source>
        <dbReference type="ARBA" id="ARBA00001273"/>
    </source>
</evidence>
<evidence type="ECO:0000256" key="3">
    <source>
        <dbReference type="ARBA" id="ARBA00022723"/>
    </source>
</evidence>
<feature type="binding site" evidence="8">
    <location>
        <position position="216"/>
    </location>
    <ligand>
        <name>Mg(2+)</name>
        <dbReference type="ChEBI" id="CHEBI:18420"/>
        <label>1</label>
        <note>catalytic</note>
    </ligand>
</feature>
<evidence type="ECO:0000313" key="10">
    <source>
        <dbReference type="EMBL" id="ALG82264.1"/>
    </source>
</evidence>
<dbReference type="PRINTS" id="PR00377">
    <property type="entry name" value="IMPHPHTASES"/>
</dbReference>
<evidence type="ECO:0000313" key="12">
    <source>
        <dbReference type="Proteomes" id="UP000069906"/>
    </source>
</evidence>
<gene>
    <name evidence="9" type="primary">suhB</name>
    <name evidence="10" type="ORF">HLASA_1373</name>
    <name evidence="9" type="ORF">HLASF_1386</name>
</gene>
<keyword evidence="5 8" id="KW-0460">Magnesium</keyword>
<dbReference type="InterPro" id="IPR000760">
    <property type="entry name" value="Inositol_monophosphatase-like"/>
</dbReference>
<dbReference type="Proteomes" id="UP000069906">
    <property type="component" value="Chromosome"/>
</dbReference>
<evidence type="ECO:0000256" key="4">
    <source>
        <dbReference type="ARBA" id="ARBA00022801"/>
    </source>
</evidence>